<protein>
    <submittedName>
        <fullName evidence="1">Uncharacterized protein</fullName>
    </submittedName>
</protein>
<comment type="caution">
    <text evidence="1">The sequence shown here is derived from an EMBL/GenBank/DDBJ whole genome shotgun (WGS) entry which is preliminary data.</text>
</comment>
<dbReference type="Proteomes" id="UP001159427">
    <property type="component" value="Unassembled WGS sequence"/>
</dbReference>
<keyword evidence="2" id="KW-1185">Reference proteome</keyword>
<name>A0ABN8PE22_9CNID</name>
<evidence type="ECO:0000313" key="2">
    <source>
        <dbReference type="Proteomes" id="UP001159427"/>
    </source>
</evidence>
<dbReference type="EMBL" id="CALNXI010000825">
    <property type="protein sequence ID" value="CAH3141888.1"/>
    <property type="molecule type" value="Genomic_DNA"/>
</dbReference>
<accession>A0ABN8PE22</accession>
<gene>
    <name evidence="1" type="ORF">PEVE_00042307</name>
</gene>
<proteinExistence type="predicted"/>
<evidence type="ECO:0000313" key="1">
    <source>
        <dbReference type="EMBL" id="CAH3141888.1"/>
    </source>
</evidence>
<organism evidence="1 2">
    <name type="scientific">Porites evermanni</name>
    <dbReference type="NCBI Taxonomy" id="104178"/>
    <lineage>
        <taxon>Eukaryota</taxon>
        <taxon>Metazoa</taxon>
        <taxon>Cnidaria</taxon>
        <taxon>Anthozoa</taxon>
        <taxon>Hexacorallia</taxon>
        <taxon>Scleractinia</taxon>
        <taxon>Fungiina</taxon>
        <taxon>Poritidae</taxon>
        <taxon>Porites</taxon>
    </lineage>
</organism>
<reference evidence="1 2" key="1">
    <citation type="submission" date="2022-05" db="EMBL/GenBank/DDBJ databases">
        <authorList>
            <consortium name="Genoscope - CEA"/>
            <person name="William W."/>
        </authorList>
    </citation>
    <scope>NUCLEOTIDE SEQUENCE [LARGE SCALE GENOMIC DNA]</scope>
</reference>
<sequence length="190" mass="21869">MEDFPVVLNAQLFFKPKLLLLPLNVQCNMQAFISYHSCSVPANSLDKLIHSLRKFEAEIVGWRLTHLKILESKLKNFRETDSRDWRDRSSDLSGDSDIEVIQVGKNQQVKLEPETIVMKDLTVPPPPDHLIFENEEVLEQNYVDNLDISSEDIPEFLVPKTGIYSEHLTMKNTDNVPELLITETNKLCFS</sequence>